<dbReference type="AlphaFoldDB" id="A0A4Y7J863"/>
<dbReference type="Gramene" id="RZC56252">
    <property type="protein sequence ID" value="RZC56252"/>
    <property type="gene ID" value="C5167_015108"/>
</dbReference>
<protein>
    <submittedName>
        <fullName evidence="1">Uncharacterized protein</fullName>
    </submittedName>
</protein>
<gene>
    <name evidence="1" type="ORF">C5167_015108</name>
</gene>
<accession>A0A4Y7J863</accession>
<reference evidence="1 2" key="1">
    <citation type="journal article" date="2018" name="Science">
        <title>The opium poppy genome and morphinan production.</title>
        <authorList>
            <person name="Guo L."/>
            <person name="Winzer T."/>
            <person name="Yang X."/>
            <person name="Li Y."/>
            <person name="Ning Z."/>
            <person name="He Z."/>
            <person name="Teodor R."/>
            <person name="Lu Y."/>
            <person name="Bowser T.A."/>
            <person name="Graham I.A."/>
            <person name="Ye K."/>
        </authorList>
    </citation>
    <scope>NUCLEOTIDE SEQUENCE [LARGE SCALE GENOMIC DNA]</scope>
    <source>
        <strain evidence="2">cv. HN1</strain>
        <tissue evidence="1">Leaves</tissue>
    </source>
</reference>
<dbReference type="EMBL" id="CM010717">
    <property type="protein sequence ID" value="RZC56252.1"/>
    <property type="molecule type" value="Genomic_DNA"/>
</dbReference>
<name>A0A4Y7J863_PAPSO</name>
<dbReference type="Proteomes" id="UP000316621">
    <property type="component" value="Chromosome 3"/>
</dbReference>
<sequence length="70" mass="7948">MGEEIHPCQNRLKLQLGMISLRSLFCALGGSEDDWLGHSDIWMEMNPSLECSKDASIAKEYTAEEEEEDE</sequence>
<keyword evidence="2" id="KW-1185">Reference proteome</keyword>
<evidence type="ECO:0000313" key="2">
    <source>
        <dbReference type="Proteomes" id="UP000316621"/>
    </source>
</evidence>
<proteinExistence type="predicted"/>
<evidence type="ECO:0000313" key="1">
    <source>
        <dbReference type="EMBL" id="RZC56252.1"/>
    </source>
</evidence>
<organism evidence="1 2">
    <name type="scientific">Papaver somniferum</name>
    <name type="common">Opium poppy</name>
    <dbReference type="NCBI Taxonomy" id="3469"/>
    <lineage>
        <taxon>Eukaryota</taxon>
        <taxon>Viridiplantae</taxon>
        <taxon>Streptophyta</taxon>
        <taxon>Embryophyta</taxon>
        <taxon>Tracheophyta</taxon>
        <taxon>Spermatophyta</taxon>
        <taxon>Magnoliopsida</taxon>
        <taxon>Ranunculales</taxon>
        <taxon>Papaveraceae</taxon>
        <taxon>Papaveroideae</taxon>
        <taxon>Papaver</taxon>
    </lineage>
</organism>